<evidence type="ECO:0000313" key="16">
    <source>
        <dbReference type="RefSeq" id="XP_032815739.1"/>
    </source>
</evidence>
<dbReference type="AlphaFoldDB" id="A0AAJ7TF53"/>
<evidence type="ECO:0000313" key="15">
    <source>
        <dbReference type="RefSeq" id="XP_032815731.1"/>
    </source>
</evidence>
<dbReference type="PROSITE" id="PS00407">
    <property type="entry name" value="CONNEXINS_1"/>
    <property type="match status" value="1"/>
</dbReference>
<evidence type="ECO:0000256" key="10">
    <source>
        <dbReference type="SAM" id="MobiDB-lite"/>
    </source>
</evidence>
<dbReference type="InterPro" id="IPR017990">
    <property type="entry name" value="Connexin_CS"/>
</dbReference>
<dbReference type="KEGG" id="pmrn:116945501"/>
<evidence type="ECO:0000256" key="2">
    <source>
        <dbReference type="ARBA" id="ARBA00004651"/>
    </source>
</evidence>
<feature type="domain" description="Connexin cysteine-rich" evidence="13">
    <location>
        <begin position="149"/>
        <end position="215"/>
    </location>
</feature>
<dbReference type="PANTHER" id="PTHR11984:SF5">
    <property type="entry name" value="GAP JUNCTION DELTA-3 PROTEIN"/>
    <property type="match status" value="1"/>
</dbReference>
<gene>
    <name evidence="15 16" type="primary">LOC116945501</name>
</gene>
<feature type="transmembrane region" description="Helical" evidence="11">
    <location>
        <begin position="194"/>
        <end position="216"/>
    </location>
</feature>
<keyword evidence="7 11" id="KW-1133">Transmembrane helix</keyword>
<evidence type="ECO:0000259" key="13">
    <source>
        <dbReference type="SMART" id="SM01089"/>
    </source>
</evidence>
<keyword evidence="6" id="KW-0965">Cell junction</keyword>
<evidence type="ECO:0000313" key="14">
    <source>
        <dbReference type="Proteomes" id="UP001318040"/>
    </source>
</evidence>
<comment type="subunit">
    <text evidence="9">A connexon is composed of a hexamer of connexins.</text>
</comment>
<dbReference type="InterPro" id="IPR038359">
    <property type="entry name" value="Connexin_N_sf"/>
</dbReference>
<feature type="transmembrane region" description="Helical" evidence="11">
    <location>
        <begin position="24"/>
        <end position="41"/>
    </location>
</feature>
<organism evidence="14 15">
    <name type="scientific">Petromyzon marinus</name>
    <name type="common">Sea lamprey</name>
    <dbReference type="NCBI Taxonomy" id="7757"/>
    <lineage>
        <taxon>Eukaryota</taxon>
        <taxon>Metazoa</taxon>
        <taxon>Chordata</taxon>
        <taxon>Craniata</taxon>
        <taxon>Vertebrata</taxon>
        <taxon>Cyclostomata</taxon>
        <taxon>Hyperoartia</taxon>
        <taxon>Petromyzontiformes</taxon>
        <taxon>Petromyzontidae</taxon>
        <taxon>Petromyzon</taxon>
    </lineage>
</organism>
<dbReference type="InterPro" id="IPR013092">
    <property type="entry name" value="Connexin_N"/>
</dbReference>
<dbReference type="GO" id="GO:0007267">
    <property type="term" value="P:cell-cell signaling"/>
    <property type="evidence" value="ECO:0007669"/>
    <property type="project" value="TreeGrafter"/>
</dbReference>
<dbReference type="GO" id="GO:0086077">
    <property type="term" value="F:gap junction channel activity involved in AV node cell-bundle of His cell electrical coupling"/>
    <property type="evidence" value="ECO:0007669"/>
    <property type="project" value="TreeGrafter"/>
</dbReference>
<dbReference type="PROSITE" id="PS00408">
    <property type="entry name" value="CONNEXINS_2"/>
    <property type="match status" value="1"/>
</dbReference>
<dbReference type="RefSeq" id="XP_032815731.1">
    <property type="nucleotide sequence ID" value="XM_032959840.1"/>
</dbReference>
<evidence type="ECO:0000256" key="3">
    <source>
        <dbReference type="ARBA" id="ARBA00022475"/>
    </source>
</evidence>
<reference evidence="15 16" key="1">
    <citation type="submission" date="2025-04" db="UniProtKB">
        <authorList>
            <consortium name="RefSeq"/>
        </authorList>
    </citation>
    <scope>IDENTIFICATION</scope>
    <source>
        <tissue evidence="15 16">Sperm</tissue>
    </source>
</reference>
<comment type="subcellular location">
    <subcellularLocation>
        <location evidence="1">Cell junction</location>
        <location evidence="1">Gap junction</location>
    </subcellularLocation>
    <subcellularLocation>
        <location evidence="2 9">Cell membrane</location>
        <topology evidence="2 9">Multi-pass membrane protein</topology>
    </subcellularLocation>
</comment>
<accession>A0AAJ7TF53</accession>
<keyword evidence="5 9" id="KW-0303">Gap junction</keyword>
<evidence type="ECO:0000256" key="9">
    <source>
        <dbReference type="RuleBase" id="RU000630"/>
    </source>
</evidence>
<dbReference type="InterPro" id="IPR000500">
    <property type="entry name" value="Connexin"/>
</dbReference>
<feature type="transmembrane region" description="Helical" evidence="11">
    <location>
        <begin position="77"/>
        <end position="97"/>
    </location>
</feature>
<sequence>MGEWSFLGDILQVVNIHSTMTGRFWLLIFIIFRVMVLSTIGDNLYEDEQEAFICNTLQPGCNQVCYDKAFPMSHYRFWIFQIMVLSVPPLSFIAYAIHSQTKEERTEKIIGKKTLINTEEKVRWEKTKAQRITRRHALYVVHVAFKLVLEIGCLVSQYFVYGFTIEAHFPCERFPCPNRVDCFVSRPTEKNVFLLYYFVVNVISALLCLIEINLIGLKMLRWRLRKTEINEKYSKEYVFPLPSCKSPTNNPQSENGITLILHDGVFLNGSARDITRVQNYSNRTHENTSMRMEPLPMDMPRQSDSAMIRSRVGSQSALNL</sequence>
<evidence type="ECO:0000256" key="1">
    <source>
        <dbReference type="ARBA" id="ARBA00004610"/>
    </source>
</evidence>
<dbReference type="PRINTS" id="PR00206">
    <property type="entry name" value="CONNEXIN"/>
</dbReference>
<feature type="region of interest" description="Disordered" evidence="10">
    <location>
        <begin position="301"/>
        <end position="320"/>
    </location>
</feature>
<comment type="function">
    <text evidence="9">One gap junction consists of a cluster of closely packed pairs of transmembrane channels, the connexons, through which materials of low MW diffuse from one cell to a neighboring cell.</text>
</comment>
<evidence type="ECO:0000256" key="4">
    <source>
        <dbReference type="ARBA" id="ARBA00022692"/>
    </source>
</evidence>
<dbReference type="SMART" id="SM00037">
    <property type="entry name" value="CNX"/>
    <property type="match status" value="1"/>
</dbReference>
<dbReference type="PANTHER" id="PTHR11984">
    <property type="entry name" value="CONNEXIN"/>
    <property type="match status" value="1"/>
</dbReference>
<keyword evidence="3" id="KW-1003">Cell membrane</keyword>
<dbReference type="GO" id="GO:0005922">
    <property type="term" value="C:connexin complex"/>
    <property type="evidence" value="ECO:0007669"/>
    <property type="project" value="InterPro"/>
</dbReference>
<keyword evidence="8 11" id="KW-0472">Membrane</keyword>
<comment type="similarity">
    <text evidence="9">Belongs to the connexin family.</text>
</comment>
<dbReference type="RefSeq" id="XP_032815739.1">
    <property type="nucleotide sequence ID" value="XM_032959848.1"/>
</dbReference>
<dbReference type="Proteomes" id="UP001318040">
    <property type="component" value="Chromosome 2"/>
</dbReference>
<keyword evidence="4 9" id="KW-0812">Transmembrane</keyword>
<dbReference type="Pfam" id="PF00029">
    <property type="entry name" value="Connexin"/>
    <property type="match status" value="1"/>
</dbReference>
<name>A0AAJ7TF53_PETMA</name>
<evidence type="ECO:0000256" key="7">
    <source>
        <dbReference type="ARBA" id="ARBA00022989"/>
    </source>
</evidence>
<proteinExistence type="inferred from homology"/>
<dbReference type="SMART" id="SM01089">
    <property type="entry name" value="Connexin_CCC"/>
    <property type="match status" value="1"/>
</dbReference>
<evidence type="ECO:0000256" key="5">
    <source>
        <dbReference type="ARBA" id="ARBA00022868"/>
    </source>
</evidence>
<feature type="transmembrane region" description="Helical" evidence="11">
    <location>
        <begin position="137"/>
        <end position="160"/>
    </location>
</feature>
<evidence type="ECO:0000256" key="6">
    <source>
        <dbReference type="ARBA" id="ARBA00022949"/>
    </source>
</evidence>
<dbReference type="InterPro" id="IPR019570">
    <property type="entry name" value="Connexin_CCC"/>
</dbReference>
<evidence type="ECO:0000256" key="8">
    <source>
        <dbReference type="ARBA" id="ARBA00023136"/>
    </source>
</evidence>
<feature type="domain" description="Connexin N-terminal" evidence="12">
    <location>
        <begin position="43"/>
        <end position="76"/>
    </location>
</feature>
<evidence type="ECO:0000259" key="12">
    <source>
        <dbReference type="SMART" id="SM00037"/>
    </source>
</evidence>
<keyword evidence="14" id="KW-1185">Reference proteome</keyword>
<dbReference type="Gene3D" id="1.20.1440.80">
    <property type="entry name" value="Gap junction channel protein cysteine-rich domain"/>
    <property type="match status" value="1"/>
</dbReference>
<evidence type="ECO:0000256" key="11">
    <source>
        <dbReference type="SAM" id="Phobius"/>
    </source>
</evidence>
<protein>
    <recommendedName>
        <fullName evidence="9">Gap junction protein</fullName>
    </recommendedName>
</protein>